<dbReference type="SMART" id="SM00267">
    <property type="entry name" value="GGDEF"/>
    <property type="match status" value="1"/>
</dbReference>
<evidence type="ECO:0000256" key="2">
    <source>
        <dbReference type="SAM" id="Phobius"/>
    </source>
</evidence>
<dbReference type="NCBIfam" id="TIGR00229">
    <property type="entry name" value="sensory_box"/>
    <property type="match status" value="2"/>
</dbReference>
<name>A0A1Z4VLN3_9GAMM</name>
<evidence type="ECO:0000256" key="1">
    <source>
        <dbReference type="ARBA" id="ARBA00001946"/>
    </source>
</evidence>
<evidence type="ECO:0000259" key="3">
    <source>
        <dbReference type="PROSITE" id="PS50112"/>
    </source>
</evidence>
<dbReference type="InterPro" id="IPR035919">
    <property type="entry name" value="EAL_sf"/>
</dbReference>
<evidence type="ECO:0000313" key="7">
    <source>
        <dbReference type="EMBL" id="BAZ92506.1"/>
    </source>
</evidence>
<keyword evidence="8" id="KW-1185">Reference proteome</keyword>
<dbReference type="PANTHER" id="PTHR44757">
    <property type="entry name" value="DIGUANYLATE CYCLASE DGCP"/>
    <property type="match status" value="1"/>
</dbReference>
<dbReference type="PROSITE" id="PS50112">
    <property type="entry name" value="PAS"/>
    <property type="match status" value="2"/>
</dbReference>
<dbReference type="NCBIfam" id="TIGR00254">
    <property type="entry name" value="GGDEF"/>
    <property type="match status" value="1"/>
</dbReference>
<keyword evidence="2" id="KW-0812">Transmembrane</keyword>
<dbReference type="Gene3D" id="3.30.450.20">
    <property type="entry name" value="PAS domain"/>
    <property type="match status" value="2"/>
</dbReference>
<dbReference type="InterPro" id="IPR001633">
    <property type="entry name" value="EAL_dom"/>
</dbReference>
<dbReference type="CDD" id="cd01948">
    <property type="entry name" value="EAL"/>
    <property type="match status" value="1"/>
</dbReference>
<feature type="domain" description="EAL" evidence="5">
    <location>
        <begin position="697"/>
        <end position="950"/>
    </location>
</feature>
<dbReference type="InterPro" id="IPR043128">
    <property type="entry name" value="Rev_trsase/Diguanyl_cyclase"/>
</dbReference>
<dbReference type="FunFam" id="3.30.70.270:FF:000001">
    <property type="entry name" value="Diguanylate cyclase domain protein"/>
    <property type="match status" value="1"/>
</dbReference>
<evidence type="ECO:0000313" key="8">
    <source>
        <dbReference type="Proteomes" id="UP000218765"/>
    </source>
</evidence>
<keyword evidence="2" id="KW-0472">Membrane</keyword>
<dbReference type="Proteomes" id="UP000218765">
    <property type="component" value="Chromosome"/>
</dbReference>
<dbReference type="SUPFAM" id="SSF55785">
    <property type="entry name" value="PYP-like sensor domain (PAS domain)"/>
    <property type="match status" value="2"/>
</dbReference>
<dbReference type="InterPro" id="IPR029787">
    <property type="entry name" value="Nucleotide_cyclase"/>
</dbReference>
<dbReference type="SUPFAM" id="SSF55073">
    <property type="entry name" value="Nucleotide cyclase"/>
    <property type="match status" value="1"/>
</dbReference>
<feature type="domain" description="GGDEF" evidence="6">
    <location>
        <begin position="553"/>
        <end position="686"/>
    </location>
</feature>
<dbReference type="Pfam" id="PF08448">
    <property type="entry name" value="PAS_4"/>
    <property type="match status" value="1"/>
</dbReference>
<dbReference type="OrthoDB" id="9787514at2"/>
<dbReference type="CDD" id="cd01949">
    <property type="entry name" value="GGDEF"/>
    <property type="match status" value="1"/>
</dbReference>
<dbReference type="AlphaFoldDB" id="A0A1Z4VLN3"/>
<dbReference type="SUPFAM" id="SSF141868">
    <property type="entry name" value="EAL domain-like"/>
    <property type="match status" value="1"/>
</dbReference>
<dbReference type="PROSITE" id="PS50887">
    <property type="entry name" value="GGDEF"/>
    <property type="match status" value="1"/>
</dbReference>
<gene>
    <name evidence="7" type="ORF">FOKN1_0101</name>
</gene>
<evidence type="ECO:0000259" key="5">
    <source>
        <dbReference type="PROSITE" id="PS50883"/>
    </source>
</evidence>
<dbReference type="PANTHER" id="PTHR44757:SF4">
    <property type="entry name" value="DIGUANYLATE CYCLASE DGCE-RELATED"/>
    <property type="match status" value="1"/>
</dbReference>
<dbReference type="Gene3D" id="3.30.70.270">
    <property type="match status" value="1"/>
</dbReference>
<feature type="transmembrane region" description="Helical" evidence="2">
    <location>
        <begin position="101"/>
        <end position="120"/>
    </location>
</feature>
<feature type="domain" description="PAS" evidence="3">
    <location>
        <begin position="396"/>
        <end position="466"/>
    </location>
</feature>
<accession>A0A1Z4VLN3</accession>
<feature type="domain" description="PAS" evidence="3">
    <location>
        <begin position="279"/>
        <end position="337"/>
    </location>
</feature>
<evidence type="ECO:0000259" key="4">
    <source>
        <dbReference type="PROSITE" id="PS50113"/>
    </source>
</evidence>
<dbReference type="SMART" id="SM00091">
    <property type="entry name" value="PAS"/>
    <property type="match status" value="2"/>
</dbReference>
<dbReference type="Pfam" id="PF13426">
    <property type="entry name" value="PAS_9"/>
    <property type="match status" value="1"/>
</dbReference>
<feature type="transmembrane region" description="Helical" evidence="2">
    <location>
        <begin position="47"/>
        <end position="67"/>
    </location>
</feature>
<dbReference type="Gene3D" id="3.20.20.450">
    <property type="entry name" value="EAL domain"/>
    <property type="match status" value="1"/>
</dbReference>
<dbReference type="SMART" id="SM00052">
    <property type="entry name" value="EAL"/>
    <property type="match status" value="1"/>
</dbReference>
<sequence>MNNAELSALHRRFGLGIGLGLVATPVFGLGFGYLFNLLSTDQAITAVSAGVLPGLLLALLAFAGLHFSRYIQPFLAWVHRNESGHSTSHLQRRLARFPREYWGLFLIIALATPSLFLASLPGGLAARPETFLHLLLLQLGVAVIAGMPGYLVALDGLGRLVARLGLNRVQVSMKSKLMLLGGLVPLLSYTLIMQYFWLETRGLDTGLLLIWALLAAATLALTLLSIQSLSQSLQPVEEVLHRSGASTHADLARLEPQSTDEIGYLTQTLGKLFRRLGDQESYMRAVVDTAAEGIIVVDEQGNIDTFNPAAERLFGFLAMEIRGKPLAWLLPEIAGPDTAPALTPSEEETTGLHRNGKPLPVSIRVSRMEISHRTMYTCLVADITQRKRAEDNLIAAEARYRDLVETAHDLVWSMDPEGRWTYLNGACQSIYGYTPQEMTGRHLREFQVASHAEMDSEAFQAILAGKELVQHETVHLDREGRQHHLSFNARAHFDDAGRVLHISGTARDISEQKAFQQQLSYQAEHDSLTGLFNRHYFQQELERTVARTARNGAECALFYIDLDQFKYINDTLGHAAGDQLLVEISGLLSSHVREGDLVARFGGDEFTLLVYNVGHDQAPRVAENFRQLFEAYKFYHDGKSFNVTCSIGGAVIDHAVDSADEVMSHADLACNMAKTGGRNRVHFYNPADRDKAGMAEDMGWAARVREMLEEDRFQLVYQPIADVRTGAVTDYEVLVRMVCDDGDVILPGGFMPAAERFGLIHAVDRWIVARAIQQLTQLREQGKEVCFSINLSAKAFEDHTLLPMIQAQLADTGLDPSWLTFEITETAAIANLGAAERFIGELKTIGCQFALDDFGSGFSSFSYLKHLPVDKLKIDGSFVQGMAQAEVDQAMVQSMNQVAHALGKATIAEYVESEAILKLLQQYGVDYAQGNYIGRPNESLINLAATRPLYSNVTQLKT</sequence>
<protein>
    <submittedName>
        <fullName evidence="7">Signal transduction protein</fullName>
    </submittedName>
</protein>
<dbReference type="InterPro" id="IPR035965">
    <property type="entry name" value="PAS-like_dom_sf"/>
</dbReference>
<feature type="transmembrane region" description="Helical" evidence="2">
    <location>
        <begin position="177"/>
        <end position="196"/>
    </location>
</feature>
<dbReference type="RefSeq" id="WP_096363675.1">
    <property type="nucleotide sequence ID" value="NZ_AP018052.1"/>
</dbReference>
<dbReference type="CDD" id="cd00130">
    <property type="entry name" value="PAS"/>
    <property type="match status" value="2"/>
</dbReference>
<feature type="transmembrane region" description="Helical" evidence="2">
    <location>
        <begin position="12"/>
        <end position="35"/>
    </location>
</feature>
<comment type="cofactor">
    <cofactor evidence="1">
        <name>Mg(2+)</name>
        <dbReference type="ChEBI" id="CHEBI:18420"/>
    </cofactor>
</comment>
<dbReference type="EMBL" id="AP018052">
    <property type="protein sequence ID" value="BAZ92506.1"/>
    <property type="molecule type" value="Genomic_DNA"/>
</dbReference>
<evidence type="ECO:0000259" key="6">
    <source>
        <dbReference type="PROSITE" id="PS50887"/>
    </source>
</evidence>
<reference evidence="7 8" key="1">
    <citation type="submission" date="2017-05" db="EMBL/GenBank/DDBJ databases">
        <title>Thiocyanate degradation by Thiohalobacter thiocyanaticus FOKN1.</title>
        <authorList>
            <person name="Oshiki M."/>
            <person name="Fukushima T."/>
            <person name="Kawano S."/>
            <person name="Nakagawa J."/>
        </authorList>
    </citation>
    <scope>NUCLEOTIDE SEQUENCE [LARGE SCALE GENOMIC DNA]</scope>
    <source>
        <strain evidence="7 8">FOKN1</strain>
    </source>
</reference>
<dbReference type="PROSITE" id="PS50113">
    <property type="entry name" value="PAC"/>
    <property type="match status" value="1"/>
</dbReference>
<dbReference type="InterPro" id="IPR052155">
    <property type="entry name" value="Biofilm_reg_signaling"/>
</dbReference>
<organism evidence="7 8">
    <name type="scientific">Thiohalobacter thiocyanaticus</name>
    <dbReference type="NCBI Taxonomy" id="585455"/>
    <lineage>
        <taxon>Bacteria</taxon>
        <taxon>Pseudomonadati</taxon>
        <taxon>Pseudomonadota</taxon>
        <taxon>Gammaproteobacteria</taxon>
        <taxon>Thiohalobacterales</taxon>
        <taxon>Thiohalobacteraceae</taxon>
        <taxon>Thiohalobacter</taxon>
    </lineage>
</organism>
<dbReference type="InterPro" id="IPR000700">
    <property type="entry name" value="PAS-assoc_C"/>
</dbReference>
<dbReference type="InterPro" id="IPR000014">
    <property type="entry name" value="PAS"/>
</dbReference>
<dbReference type="InterPro" id="IPR000160">
    <property type="entry name" value="GGDEF_dom"/>
</dbReference>
<feature type="transmembrane region" description="Helical" evidence="2">
    <location>
        <begin position="132"/>
        <end position="157"/>
    </location>
</feature>
<feature type="domain" description="PAC" evidence="4">
    <location>
        <begin position="469"/>
        <end position="521"/>
    </location>
</feature>
<dbReference type="Pfam" id="PF00563">
    <property type="entry name" value="EAL"/>
    <property type="match status" value="1"/>
</dbReference>
<keyword evidence="2" id="KW-1133">Transmembrane helix</keyword>
<dbReference type="InterPro" id="IPR013656">
    <property type="entry name" value="PAS_4"/>
</dbReference>
<dbReference type="GO" id="GO:0003824">
    <property type="term" value="F:catalytic activity"/>
    <property type="evidence" value="ECO:0007669"/>
    <property type="project" value="UniProtKB-ARBA"/>
</dbReference>
<dbReference type="PROSITE" id="PS50883">
    <property type="entry name" value="EAL"/>
    <property type="match status" value="1"/>
</dbReference>
<dbReference type="KEGG" id="ttc:FOKN1_0101"/>
<proteinExistence type="predicted"/>
<dbReference type="Pfam" id="PF00990">
    <property type="entry name" value="GGDEF"/>
    <property type="match status" value="1"/>
</dbReference>